<feature type="transmembrane region" description="Helical" evidence="1">
    <location>
        <begin position="172"/>
        <end position="188"/>
    </location>
</feature>
<feature type="transmembrane region" description="Helical" evidence="1">
    <location>
        <begin position="42"/>
        <end position="65"/>
    </location>
</feature>
<keyword evidence="1" id="KW-0812">Transmembrane</keyword>
<feature type="transmembrane region" description="Helical" evidence="1">
    <location>
        <begin position="209"/>
        <end position="232"/>
    </location>
</feature>
<feature type="transmembrane region" description="Helical" evidence="1">
    <location>
        <begin position="12"/>
        <end position="30"/>
    </location>
</feature>
<organism evidence="2 3">
    <name type="scientific">Planctobacterium marinum</name>
    <dbReference type="NCBI Taxonomy" id="1631968"/>
    <lineage>
        <taxon>Bacteria</taxon>
        <taxon>Pseudomonadati</taxon>
        <taxon>Pseudomonadota</taxon>
        <taxon>Gammaproteobacteria</taxon>
        <taxon>Alteromonadales</taxon>
        <taxon>Alteromonadaceae</taxon>
        <taxon>Planctobacterium</taxon>
    </lineage>
</organism>
<dbReference type="AlphaFoldDB" id="A0AA48KQV9"/>
<evidence type="ECO:0000313" key="3">
    <source>
        <dbReference type="Proteomes" id="UP001333710"/>
    </source>
</evidence>
<proteinExistence type="predicted"/>
<gene>
    <name evidence="2" type="ORF">MACH26_03400</name>
</gene>
<feature type="transmembrane region" description="Helical" evidence="1">
    <location>
        <begin position="86"/>
        <end position="112"/>
    </location>
</feature>
<feature type="transmembrane region" description="Helical" evidence="1">
    <location>
        <begin position="551"/>
        <end position="570"/>
    </location>
</feature>
<feature type="transmembrane region" description="Helical" evidence="1">
    <location>
        <begin position="582"/>
        <end position="601"/>
    </location>
</feature>
<protein>
    <submittedName>
        <fullName evidence="2">Uncharacterized protein</fullName>
    </submittedName>
</protein>
<evidence type="ECO:0000256" key="1">
    <source>
        <dbReference type="SAM" id="Phobius"/>
    </source>
</evidence>
<name>A0AA48KQV9_9ALTE</name>
<keyword evidence="1" id="KW-1133">Transmembrane helix</keyword>
<dbReference type="Proteomes" id="UP001333710">
    <property type="component" value="Chromosome"/>
</dbReference>
<evidence type="ECO:0000313" key="2">
    <source>
        <dbReference type="EMBL" id="BDX04819.1"/>
    </source>
</evidence>
<dbReference type="EMBL" id="AP027272">
    <property type="protein sequence ID" value="BDX04819.1"/>
    <property type="molecule type" value="Genomic_DNA"/>
</dbReference>
<feature type="transmembrane region" description="Helical" evidence="1">
    <location>
        <begin position="124"/>
        <end position="142"/>
    </location>
</feature>
<keyword evidence="3" id="KW-1185">Reference proteome</keyword>
<reference evidence="2" key="1">
    <citation type="submission" date="2023-01" db="EMBL/GenBank/DDBJ databases">
        <title>Complete genome sequence of Planctobacterium marinum strain Dej080120_11.</title>
        <authorList>
            <person name="Ueki S."/>
            <person name="Maruyama F."/>
        </authorList>
    </citation>
    <scope>NUCLEOTIDE SEQUENCE</scope>
    <source>
        <strain evidence="2">Dej080120_11</strain>
    </source>
</reference>
<accession>A0AA48KQV9</accession>
<dbReference type="KEGG" id="pmaw:MACH26_03400"/>
<sequence length="606" mass="69095">MLALFKSELMRLRKGTFISLVLFMTAYFMLPKLGFWDILHRNMGFLLTLAFITLALAFGLLHGILWRKKNYWLFLLHRPMSPKTIYLSLLLSGVAVITMTVFLSLMLTSIGYDVFTDKVVDTRHYLFTLYITLLCIACYMLGTLTVLHRSKFVILCFYAMTIAFFPEPNNALAQYLPLLILLPALFYLNLQSFKPDLNSPIKSALGTGLLAAGTSYGIALVLLFTTVITYHLPLAVLGSHPDSSAKPGSMQKIWENNFKNAIGYVLENSDHPQAEHYAYQATLAKRKSLPITPWQPPYSQQLHRFDNSDNLSHPEFEESWKFSHDEMLLIGINSRTNQFTGAIGTKGFIADLNDVNEADRFAQIPHLSGGRYLSTQDSLFKMDFESRALLLKHQPAQGEFYTSGIWGPAEMPMISTNKHLILFDPRTLQDDFSSAHVDYQFGYPQSTQNAEFGYGFSVADGYLLLFLGEDYYGFDRPGAEVFVARLDGSVEQLGAREFTVHRNPAWVRHFGFMISPFIYASEELVMHTIDPFEKRFLSLDQISKQQYPNTIYTVAILLQISSVFIIFWLVTKHQLQSRLRWTWLAVVTVMGLPALLSYLVLQPIRR</sequence>
<keyword evidence="1" id="KW-0472">Membrane</keyword>